<feature type="transmembrane region" description="Helical" evidence="1">
    <location>
        <begin position="254"/>
        <end position="270"/>
    </location>
</feature>
<keyword evidence="1" id="KW-1133">Transmembrane helix</keyword>
<evidence type="ECO:0000256" key="1">
    <source>
        <dbReference type="SAM" id="Phobius"/>
    </source>
</evidence>
<feature type="transmembrane region" description="Helical" evidence="1">
    <location>
        <begin position="302"/>
        <end position="324"/>
    </location>
</feature>
<dbReference type="AlphaFoldDB" id="A0A921E7R2"/>
<dbReference type="Proteomes" id="UP000711407">
    <property type="component" value="Unassembled WGS sequence"/>
</dbReference>
<feature type="domain" description="Acyltransferase 3" evidence="2">
    <location>
        <begin position="27"/>
        <end position="354"/>
    </location>
</feature>
<keyword evidence="1" id="KW-0812">Transmembrane</keyword>
<feature type="transmembrane region" description="Helical" evidence="1">
    <location>
        <begin position="172"/>
        <end position="190"/>
    </location>
</feature>
<comment type="caution">
    <text evidence="3">The sequence shown here is derived from an EMBL/GenBank/DDBJ whole genome shotgun (WGS) entry which is preliminary data.</text>
</comment>
<evidence type="ECO:0000313" key="3">
    <source>
        <dbReference type="EMBL" id="HJE39053.1"/>
    </source>
</evidence>
<dbReference type="GO" id="GO:0016747">
    <property type="term" value="F:acyltransferase activity, transferring groups other than amino-acyl groups"/>
    <property type="evidence" value="ECO:0007669"/>
    <property type="project" value="InterPro"/>
</dbReference>
<gene>
    <name evidence="3" type="ORF">K8V47_04775</name>
</gene>
<proteinExistence type="predicted"/>
<reference evidence="3" key="2">
    <citation type="submission" date="2021-09" db="EMBL/GenBank/DDBJ databases">
        <authorList>
            <person name="Gilroy R."/>
        </authorList>
    </citation>
    <scope>NUCLEOTIDE SEQUENCE</scope>
    <source>
        <strain evidence="3">4100</strain>
    </source>
</reference>
<organism evidence="3 4">
    <name type="scientific">Candidatus Amulumruptor caecigallinarius</name>
    <dbReference type="NCBI Taxonomy" id="2109911"/>
    <lineage>
        <taxon>Bacteria</taxon>
        <taxon>Pseudomonadati</taxon>
        <taxon>Bacteroidota</taxon>
        <taxon>Bacteroidia</taxon>
        <taxon>Bacteroidales</taxon>
        <taxon>Muribaculaceae</taxon>
        <taxon>Candidatus Amulumruptor</taxon>
    </lineage>
</organism>
<evidence type="ECO:0000259" key="2">
    <source>
        <dbReference type="Pfam" id="PF01757"/>
    </source>
</evidence>
<dbReference type="Pfam" id="PF01757">
    <property type="entry name" value="Acyl_transf_3"/>
    <property type="match status" value="1"/>
</dbReference>
<feature type="transmembrane region" description="Helical" evidence="1">
    <location>
        <begin position="225"/>
        <end position="242"/>
    </location>
</feature>
<evidence type="ECO:0000313" key="4">
    <source>
        <dbReference type="Proteomes" id="UP000711407"/>
    </source>
</evidence>
<feature type="transmembrane region" description="Helical" evidence="1">
    <location>
        <begin position="120"/>
        <end position="139"/>
    </location>
</feature>
<feature type="transmembrane region" description="Helical" evidence="1">
    <location>
        <begin position="78"/>
        <end position="99"/>
    </location>
</feature>
<protein>
    <submittedName>
        <fullName evidence="3">Acyltransferase</fullName>
    </submittedName>
</protein>
<name>A0A921E7R2_9BACT</name>
<feature type="transmembrane region" description="Helical" evidence="1">
    <location>
        <begin position="276"/>
        <end position="295"/>
    </location>
</feature>
<reference evidence="3" key="1">
    <citation type="journal article" date="2021" name="PeerJ">
        <title>Extensive microbial diversity within the chicken gut microbiome revealed by metagenomics and culture.</title>
        <authorList>
            <person name="Gilroy R."/>
            <person name="Ravi A."/>
            <person name="Getino M."/>
            <person name="Pursley I."/>
            <person name="Horton D.L."/>
            <person name="Alikhan N.F."/>
            <person name="Baker D."/>
            <person name="Gharbi K."/>
            <person name="Hall N."/>
            <person name="Watson M."/>
            <person name="Adriaenssens E.M."/>
            <person name="Foster-Nyarko E."/>
            <person name="Jarju S."/>
            <person name="Secka A."/>
            <person name="Antonio M."/>
            <person name="Oren A."/>
            <person name="Chaudhuri R.R."/>
            <person name="La Ragione R."/>
            <person name="Hildebrand F."/>
            <person name="Pallen M.J."/>
        </authorList>
    </citation>
    <scope>NUCLEOTIDE SEQUENCE</scope>
    <source>
        <strain evidence="3">4100</strain>
    </source>
</reference>
<feature type="transmembrane region" description="Helical" evidence="1">
    <location>
        <begin position="197"/>
        <end position="219"/>
    </location>
</feature>
<dbReference type="InterPro" id="IPR002656">
    <property type="entry name" value="Acyl_transf_3_dom"/>
</dbReference>
<sequence length="378" mass="42995">MDVIILQACNTSTYFTVRLEISKDTNNILRGIAILCIVLHNFCHWQGVCENEFTFAVSNITDLISSIKSGILNAVWDIISFFGHYGVEIFVFLSGYGLAKKHSVSIPRFGGYMRHNISKLWMLMIPGLICYALITFITSHDFGYTAHQSFFTLTFLSHVSGNVMGNIAYGPYWYFGLTLQLYIFYFVLVHKQKDSMLLLWSCIVIGGQLIIIHVAGAGSALLDQLRANLFIAVPTFCLGVYVARHPVELNPRSWHCYGLSAFIAAIFLSVCPHPAAWLVSSLFWPLALIWICTLLPRPVKMLMLNVGILSPWIFVAHPVIRQLFYGFLPIKDEYLRWSYLVLYLIAAIALAYIMQRTVAYVRLRYPGVLQRRNGKLRQ</sequence>
<feature type="transmembrane region" description="Helical" evidence="1">
    <location>
        <begin position="336"/>
        <end position="354"/>
    </location>
</feature>
<keyword evidence="3" id="KW-0808">Transferase</keyword>
<keyword evidence="1" id="KW-0472">Membrane</keyword>
<accession>A0A921E7R2</accession>
<keyword evidence="3" id="KW-0012">Acyltransferase</keyword>
<dbReference type="EMBL" id="DYXT01000027">
    <property type="protein sequence ID" value="HJE39053.1"/>
    <property type="molecule type" value="Genomic_DNA"/>
</dbReference>